<feature type="domain" description="Glycosyl hydrolase family 32 N-terminal" evidence="5">
    <location>
        <begin position="22"/>
        <end position="323"/>
    </location>
</feature>
<keyword evidence="2 4" id="KW-0378">Hydrolase</keyword>
<protein>
    <recommendedName>
        <fullName evidence="9">Levanase</fullName>
    </recommendedName>
</protein>
<dbReference type="RefSeq" id="WP_189003973.1">
    <property type="nucleotide sequence ID" value="NZ_BMOD01000012.1"/>
</dbReference>
<keyword evidence="3 4" id="KW-0326">Glycosidase</keyword>
<comment type="similarity">
    <text evidence="1 4">Belongs to the glycosyl hydrolase 32 family.</text>
</comment>
<dbReference type="InterPro" id="IPR018053">
    <property type="entry name" value="Glyco_hydro_32_AS"/>
</dbReference>
<evidence type="ECO:0000256" key="3">
    <source>
        <dbReference type="ARBA" id="ARBA00023295"/>
    </source>
</evidence>
<dbReference type="SUPFAM" id="SSF49899">
    <property type="entry name" value="Concanavalin A-like lectins/glucanases"/>
    <property type="match status" value="1"/>
</dbReference>
<accession>A0ABQ2D267</accession>
<dbReference type="PANTHER" id="PTHR42800">
    <property type="entry name" value="EXOINULINASE INUD (AFU_ORTHOLOGUE AFUA_5G00480)"/>
    <property type="match status" value="1"/>
</dbReference>
<dbReference type="InterPro" id="IPR023296">
    <property type="entry name" value="Glyco_hydro_beta-prop_sf"/>
</dbReference>
<evidence type="ECO:0000256" key="4">
    <source>
        <dbReference type="RuleBase" id="RU362110"/>
    </source>
</evidence>
<dbReference type="InterPro" id="IPR013189">
    <property type="entry name" value="Glyco_hydro_32_C"/>
</dbReference>
<reference evidence="8" key="1">
    <citation type="journal article" date="2019" name="Int. J. Syst. Evol. Microbiol.">
        <title>The Global Catalogue of Microorganisms (GCM) 10K type strain sequencing project: providing services to taxonomists for standard genome sequencing and annotation.</title>
        <authorList>
            <consortium name="The Broad Institute Genomics Platform"/>
            <consortium name="The Broad Institute Genome Sequencing Center for Infectious Disease"/>
            <person name="Wu L."/>
            <person name="Ma J."/>
        </authorList>
    </citation>
    <scope>NUCLEOTIDE SEQUENCE [LARGE SCALE GENOMIC DNA]</scope>
    <source>
        <strain evidence="8">JCM 14370</strain>
    </source>
</reference>
<proteinExistence type="inferred from homology"/>
<dbReference type="Pfam" id="PF00251">
    <property type="entry name" value="Glyco_hydro_32N"/>
    <property type="match status" value="1"/>
</dbReference>
<dbReference type="EMBL" id="BMOD01000012">
    <property type="protein sequence ID" value="GGJ42827.1"/>
    <property type="molecule type" value="Genomic_DNA"/>
</dbReference>
<dbReference type="InterPro" id="IPR013148">
    <property type="entry name" value="Glyco_hydro_32_N"/>
</dbReference>
<dbReference type="Gene3D" id="2.60.120.560">
    <property type="entry name" value="Exo-inulinase, domain 1"/>
    <property type="match status" value="1"/>
</dbReference>
<dbReference type="Proteomes" id="UP000632222">
    <property type="component" value="Unassembled WGS sequence"/>
</dbReference>
<evidence type="ECO:0000256" key="2">
    <source>
        <dbReference type="ARBA" id="ARBA00022801"/>
    </source>
</evidence>
<dbReference type="InterPro" id="IPR013320">
    <property type="entry name" value="ConA-like_dom_sf"/>
</dbReference>
<organism evidence="7 8">
    <name type="scientific">Deinococcus roseus</name>
    <dbReference type="NCBI Taxonomy" id="392414"/>
    <lineage>
        <taxon>Bacteria</taxon>
        <taxon>Thermotogati</taxon>
        <taxon>Deinococcota</taxon>
        <taxon>Deinococci</taxon>
        <taxon>Deinococcales</taxon>
        <taxon>Deinococcaceae</taxon>
        <taxon>Deinococcus</taxon>
    </lineage>
</organism>
<keyword evidence="8" id="KW-1185">Reference proteome</keyword>
<evidence type="ECO:0000256" key="1">
    <source>
        <dbReference type="ARBA" id="ARBA00009902"/>
    </source>
</evidence>
<feature type="domain" description="Glycosyl hydrolase family 32 C-terminal" evidence="6">
    <location>
        <begin position="347"/>
        <end position="467"/>
    </location>
</feature>
<evidence type="ECO:0000313" key="8">
    <source>
        <dbReference type="Proteomes" id="UP000632222"/>
    </source>
</evidence>
<evidence type="ECO:0000259" key="6">
    <source>
        <dbReference type="Pfam" id="PF08244"/>
    </source>
</evidence>
<evidence type="ECO:0008006" key="9">
    <source>
        <dbReference type="Google" id="ProtNLM"/>
    </source>
</evidence>
<dbReference type="Pfam" id="PF08244">
    <property type="entry name" value="Glyco_hydro_32C"/>
    <property type="match status" value="1"/>
</dbReference>
<dbReference type="Gene3D" id="2.115.10.20">
    <property type="entry name" value="Glycosyl hydrolase domain, family 43"/>
    <property type="match status" value="1"/>
</dbReference>
<dbReference type="PANTHER" id="PTHR42800:SF3">
    <property type="entry name" value="GLYCOSYL HYDROLASE FAMILY 32 N-TERMINAL DOMAIN-CONTAINING PROTEIN"/>
    <property type="match status" value="1"/>
</dbReference>
<evidence type="ECO:0000313" key="7">
    <source>
        <dbReference type="EMBL" id="GGJ42827.1"/>
    </source>
</evidence>
<name>A0ABQ2D267_9DEIO</name>
<dbReference type="PROSITE" id="PS00609">
    <property type="entry name" value="GLYCOSYL_HYDROL_F32"/>
    <property type="match status" value="1"/>
</dbReference>
<evidence type="ECO:0000259" key="5">
    <source>
        <dbReference type="Pfam" id="PF00251"/>
    </source>
</evidence>
<dbReference type="SUPFAM" id="SSF75005">
    <property type="entry name" value="Arabinanase/levansucrase/invertase"/>
    <property type="match status" value="1"/>
</dbReference>
<dbReference type="CDD" id="cd18622">
    <property type="entry name" value="GH32_Inu-like"/>
    <property type="match status" value="1"/>
</dbReference>
<comment type="caution">
    <text evidence="7">The sequence shown here is derived from an EMBL/GenBank/DDBJ whole genome shotgun (WGS) entry which is preliminary data.</text>
</comment>
<gene>
    <name evidence="7" type="ORF">GCM10008938_31290</name>
</gene>
<dbReference type="InterPro" id="IPR001362">
    <property type="entry name" value="Glyco_hydro_32"/>
</dbReference>
<dbReference type="SMART" id="SM00640">
    <property type="entry name" value="Glyco_32"/>
    <property type="match status" value="1"/>
</dbReference>
<sequence>MTHDPVTLTVQPYAPHHRPLLHFAPAKNWINDPNGLIFLNGEYHLFFQHNPHGTDWGHMSWGHAVSKDLLHWEELPVALEEDDQAMIFSGCCVLDAENTSGLGTPLHPPLIALYTGHHRNEIQSQQLAYSLDQGRTWTKYGIVLTENIPDFRDPKVFWHPETQQWVMALVLASEHQVVLYGSADLLSWHKLSTFGPAGHTGGIWEVPELLRLSDDSGQEHWVLKVDLNPGGPHGGSGCQYFVGHFDGQAFAATQEAKWLDHGKDFYAAITFANTADRTVWLAWMNNWQYARDHIHSTYSGHMSLPREIHLEQTESGLVLVQRPVRELDGVWSQLQTLQQVQLNALDQVELLHLPAAALDAQLSFSATPHSVYGLSLHCDGQLEWTLEFQPDQETTVLTRRGQVWQEGFQGKHAAPLAAKGLLDVRLILDHSALEVFVDSGKQVFTEAFFPAEGLVSLFLYVKSGSVKCQIEGARGPAVKPET</sequence>